<dbReference type="Proteomes" id="UP000192578">
    <property type="component" value="Unassembled WGS sequence"/>
</dbReference>
<dbReference type="EMBL" id="MTYJ01000288">
    <property type="protein sequence ID" value="OWA52840.1"/>
    <property type="molecule type" value="Genomic_DNA"/>
</dbReference>
<protein>
    <submittedName>
        <fullName evidence="2">Uncharacterized protein</fullName>
    </submittedName>
</protein>
<organism evidence="2 3">
    <name type="scientific">Hypsibius exemplaris</name>
    <name type="common">Freshwater tardigrade</name>
    <dbReference type="NCBI Taxonomy" id="2072580"/>
    <lineage>
        <taxon>Eukaryota</taxon>
        <taxon>Metazoa</taxon>
        <taxon>Ecdysozoa</taxon>
        <taxon>Tardigrada</taxon>
        <taxon>Eutardigrada</taxon>
        <taxon>Parachela</taxon>
        <taxon>Hypsibioidea</taxon>
        <taxon>Hypsibiidae</taxon>
        <taxon>Hypsibius</taxon>
    </lineage>
</organism>
<accession>A0A9X6NFA5</accession>
<keyword evidence="3" id="KW-1185">Reference proteome</keyword>
<evidence type="ECO:0000256" key="1">
    <source>
        <dbReference type="SAM" id="MobiDB-lite"/>
    </source>
</evidence>
<dbReference type="OrthoDB" id="10065289at2759"/>
<proteinExistence type="predicted"/>
<reference evidence="3" key="1">
    <citation type="submission" date="2017-01" db="EMBL/GenBank/DDBJ databases">
        <title>Comparative genomics of anhydrobiosis in the tardigrade Hypsibius dujardini.</title>
        <authorList>
            <person name="Yoshida Y."/>
            <person name="Koutsovoulos G."/>
            <person name="Laetsch D."/>
            <person name="Stevens L."/>
            <person name="Kumar S."/>
            <person name="Horikawa D."/>
            <person name="Ishino K."/>
            <person name="Komine S."/>
            <person name="Tomita M."/>
            <person name="Blaxter M."/>
            <person name="Arakawa K."/>
        </authorList>
    </citation>
    <scope>NUCLEOTIDE SEQUENCE [LARGE SCALE GENOMIC DNA]</scope>
    <source>
        <strain evidence="3">Z151</strain>
    </source>
</reference>
<evidence type="ECO:0000313" key="3">
    <source>
        <dbReference type="Proteomes" id="UP000192578"/>
    </source>
</evidence>
<feature type="region of interest" description="Disordered" evidence="1">
    <location>
        <begin position="497"/>
        <end position="524"/>
    </location>
</feature>
<dbReference type="AlphaFoldDB" id="A0A9X6NFA5"/>
<evidence type="ECO:0000313" key="2">
    <source>
        <dbReference type="EMBL" id="OWA52840.1"/>
    </source>
</evidence>
<feature type="compositionally biased region" description="Low complexity" evidence="1">
    <location>
        <begin position="510"/>
        <end position="524"/>
    </location>
</feature>
<sequence length="524" mass="59093">MEFPPTVPTSGDYSHESAVKNEQLIQHIQTFLGEEKFDYALITIASIRGDTRLRRKILKDYLIHLANHIERMKPDLILPWGWLSSEDADFAERIKSAATLLGQDFMASLIQVCCAPEFTRDRYLLHLFLEISLDGYLWTDMVELCLAMAGKDQKSHSSSRYLAITEKLCNVREIVACSPNGSIPNPFFDGVEEDEVTSAPYLRQRDMEMLFPPGNPTITVADLDREIAIGVASAGLAATGCDPSKISPKTNESLAHRLHRTAMDLRLYREALLLVKFCGIGDSASVFREFANWLTLVKTLSNDHWDNFFKEIGSFLSRMNIPDEQKVYQKGHESAEAYIERTMEVIEGSLVNLYLELGTATDLNVIVSCYVLSQSPIFPQLDRLIVEPVNFPDFLWHLMEHDAQHRYVFAYVSDWANSVAGRESIATTPVLSLSEEDDKVELAYINFSLYGALKNYFDRPDPLVRTMWATLDAALQTVNQDARYFQMNDRVVVAYSQPVEESSDGESDQGLDSHSGSSSQSMTS</sequence>
<name>A0A9X6NFA5_HYPEX</name>
<comment type="caution">
    <text evidence="2">The sequence shown here is derived from an EMBL/GenBank/DDBJ whole genome shotgun (WGS) entry which is preliminary data.</text>
</comment>
<gene>
    <name evidence="2" type="ORF">BV898_17282</name>
</gene>